<comment type="caution">
    <text evidence="1">The sequence shown here is derived from an EMBL/GenBank/DDBJ whole genome shotgun (WGS) entry which is preliminary data.</text>
</comment>
<dbReference type="EMBL" id="JACAGC010000020">
    <property type="protein sequence ID" value="KAF6298863.1"/>
    <property type="molecule type" value="Genomic_DNA"/>
</dbReference>
<accession>A0A7J7TER9</accession>
<name>A0A7J7TER9_RHIFE</name>
<dbReference type="Proteomes" id="UP000585614">
    <property type="component" value="Unassembled WGS sequence"/>
</dbReference>
<evidence type="ECO:0000313" key="1">
    <source>
        <dbReference type="EMBL" id="KAF6298863.1"/>
    </source>
</evidence>
<protein>
    <submittedName>
        <fullName evidence="1">Uncharacterized protein</fullName>
    </submittedName>
</protein>
<gene>
    <name evidence="1" type="ORF">mRhiFer1_008915</name>
</gene>
<proteinExistence type="predicted"/>
<reference evidence="1 2" key="1">
    <citation type="journal article" date="2020" name="Nature">
        <title>Six reference-quality genomes reveal evolution of bat adaptations.</title>
        <authorList>
            <person name="Jebb D."/>
            <person name="Huang Z."/>
            <person name="Pippel M."/>
            <person name="Hughes G.M."/>
            <person name="Lavrichenko K."/>
            <person name="Devanna P."/>
            <person name="Winkler S."/>
            <person name="Jermiin L.S."/>
            <person name="Skirmuntt E.C."/>
            <person name="Katzourakis A."/>
            <person name="Burkitt-Gray L."/>
            <person name="Ray D.A."/>
            <person name="Sullivan K.A.M."/>
            <person name="Roscito J.G."/>
            <person name="Kirilenko B.M."/>
            <person name="Davalos L.M."/>
            <person name="Corthals A.P."/>
            <person name="Power M.L."/>
            <person name="Jones G."/>
            <person name="Ransome R.D."/>
            <person name="Dechmann D.K.N."/>
            <person name="Locatelli A.G."/>
            <person name="Puechmaille S.J."/>
            <person name="Fedrigo O."/>
            <person name="Jarvis E.D."/>
            <person name="Hiller M."/>
            <person name="Vernes S.C."/>
            <person name="Myers E.W."/>
            <person name="Teeling E.C."/>
        </authorList>
    </citation>
    <scope>NUCLEOTIDE SEQUENCE [LARGE SCALE GENOMIC DNA]</scope>
    <source>
        <strain evidence="1">MRhiFer1</strain>
        <tissue evidence="1">Lung</tissue>
    </source>
</reference>
<organism evidence="1 2">
    <name type="scientific">Rhinolophus ferrumequinum</name>
    <name type="common">Greater horseshoe bat</name>
    <dbReference type="NCBI Taxonomy" id="59479"/>
    <lineage>
        <taxon>Eukaryota</taxon>
        <taxon>Metazoa</taxon>
        <taxon>Chordata</taxon>
        <taxon>Craniata</taxon>
        <taxon>Vertebrata</taxon>
        <taxon>Euteleostomi</taxon>
        <taxon>Mammalia</taxon>
        <taxon>Eutheria</taxon>
        <taxon>Laurasiatheria</taxon>
        <taxon>Chiroptera</taxon>
        <taxon>Yinpterochiroptera</taxon>
        <taxon>Rhinolophoidea</taxon>
        <taxon>Rhinolophidae</taxon>
        <taxon>Rhinolophinae</taxon>
        <taxon>Rhinolophus</taxon>
    </lineage>
</organism>
<dbReference type="AlphaFoldDB" id="A0A7J7TER9"/>
<evidence type="ECO:0000313" key="2">
    <source>
        <dbReference type="Proteomes" id="UP000585614"/>
    </source>
</evidence>
<sequence>MQWSRWPVASRPWVQELDIENRDLKRYIFSICLAAAKKIAAKLASSNFLLSAKRSFSVKEHYPIPGMLRWDVSVLWPSCSRTLGMGPFRGTTDPVMYPGATKRGRARVGNVHCWERSESCFLQLN</sequence>